<gene>
    <name evidence="1" type="ORF">F7O44_29120</name>
</gene>
<dbReference type="Proteomes" id="UP000460435">
    <property type="component" value="Unassembled WGS sequence"/>
</dbReference>
<accession>A0A7K3MD56</accession>
<sequence length="54" mass="6090">MTSGEKPWLVAKRMGHQYEATTVDLYGWVTDDQALRVAAQRMSRSIPEKNGHDG</sequence>
<comment type="caution">
    <text evidence="1">The sequence shown here is derived from an EMBL/GenBank/DDBJ whole genome shotgun (WGS) entry which is preliminary data.</text>
</comment>
<dbReference type="RefSeq" id="WP_162453856.1">
    <property type="nucleotide sequence ID" value="NZ_WLZY01000021.1"/>
</dbReference>
<proteinExistence type="predicted"/>
<reference evidence="1 2" key="1">
    <citation type="submission" date="2019-11" db="EMBL/GenBank/DDBJ databases">
        <authorList>
            <person name="Li X.-J."/>
            <person name="Feng X.-M."/>
        </authorList>
    </citation>
    <scope>NUCLEOTIDE SEQUENCE [LARGE SCALE GENOMIC DNA]</scope>
    <source>
        <strain evidence="1 2">XMNu-373</strain>
    </source>
</reference>
<dbReference type="AlphaFoldDB" id="A0A7K3MD56"/>
<protein>
    <submittedName>
        <fullName evidence="1">Uncharacterized protein</fullName>
    </submittedName>
</protein>
<name>A0A7K3MD56_9ACTN</name>
<keyword evidence="2" id="KW-1185">Reference proteome</keyword>
<evidence type="ECO:0000313" key="1">
    <source>
        <dbReference type="EMBL" id="NDL61136.1"/>
    </source>
</evidence>
<organism evidence="1 2">
    <name type="scientific">Phytoactinopolyspora mesophila</name>
    <dbReference type="NCBI Taxonomy" id="2650750"/>
    <lineage>
        <taxon>Bacteria</taxon>
        <taxon>Bacillati</taxon>
        <taxon>Actinomycetota</taxon>
        <taxon>Actinomycetes</taxon>
        <taxon>Jiangellales</taxon>
        <taxon>Jiangellaceae</taxon>
        <taxon>Phytoactinopolyspora</taxon>
    </lineage>
</organism>
<dbReference type="EMBL" id="WLZY01000021">
    <property type="protein sequence ID" value="NDL61136.1"/>
    <property type="molecule type" value="Genomic_DNA"/>
</dbReference>
<evidence type="ECO:0000313" key="2">
    <source>
        <dbReference type="Proteomes" id="UP000460435"/>
    </source>
</evidence>